<dbReference type="PANTHER" id="PTHR11908:SF153">
    <property type="entry name" value="DEHYDROGENASE"/>
    <property type="match status" value="1"/>
</dbReference>
<evidence type="ECO:0000313" key="2">
    <source>
        <dbReference type="EMBL" id="MBB6180882.1"/>
    </source>
</evidence>
<keyword evidence="3" id="KW-1185">Reference proteome</keyword>
<dbReference type="GO" id="GO:0004854">
    <property type="term" value="F:xanthine dehydrogenase activity"/>
    <property type="evidence" value="ECO:0007669"/>
    <property type="project" value="UniProtKB-EC"/>
</dbReference>
<dbReference type="EMBL" id="JACHEJ010000007">
    <property type="protein sequence ID" value="MBB6180882.1"/>
    <property type="molecule type" value="Genomic_DNA"/>
</dbReference>
<dbReference type="InterPro" id="IPR037165">
    <property type="entry name" value="AldOxase/xan_DH_Mopterin-bd_sf"/>
</dbReference>
<dbReference type="SUPFAM" id="SSF56003">
    <property type="entry name" value="Molybdenum cofactor-binding domain"/>
    <property type="match status" value="1"/>
</dbReference>
<dbReference type="SUPFAM" id="SSF54665">
    <property type="entry name" value="CO dehydrogenase molybdoprotein N-domain-like"/>
    <property type="match status" value="1"/>
</dbReference>
<proteinExistence type="predicted"/>
<dbReference type="InterPro" id="IPR016208">
    <property type="entry name" value="Ald_Oxase/xanthine_DH-like"/>
</dbReference>
<dbReference type="SMART" id="SM01008">
    <property type="entry name" value="Ald_Xan_dh_C"/>
    <property type="match status" value="1"/>
</dbReference>
<dbReference type="InterPro" id="IPR008274">
    <property type="entry name" value="AldOxase/xan_DH_MoCoBD1"/>
</dbReference>
<protein>
    <submittedName>
        <fullName evidence="2">Xanthine dehydrogenase YagR molybdenum-binding subunit</fullName>
        <ecNumber evidence="2">1.17.1.4</ecNumber>
    </submittedName>
</protein>
<dbReference type="InterPro" id="IPR000674">
    <property type="entry name" value="Ald_Oxase/Xan_DH_a/b"/>
</dbReference>
<comment type="caution">
    <text evidence="2">The sequence shown here is derived from an EMBL/GenBank/DDBJ whole genome shotgun (WGS) entry which is preliminary data.</text>
</comment>
<dbReference type="InterPro" id="IPR036856">
    <property type="entry name" value="Ald_Oxase/Xan_DH_a/b_sf"/>
</dbReference>
<evidence type="ECO:0000313" key="3">
    <source>
        <dbReference type="Proteomes" id="UP000535501"/>
    </source>
</evidence>
<dbReference type="InterPro" id="IPR046867">
    <property type="entry name" value="AldOxase/xan_DH_MoCoBD2"/>
</dbReference>
<name>A0A7W9YYS9_9HYPH</name>
<accession>A0A7W9YYS9</accession>
<dbReference type="Pfam" id="PF01315">
    <property type="entry name" value="Ald_Xan_dh_C"/>
    <property type="match status" value="1"/>
</dbReference>
<organism evidence="2 3">
    <name type="scientific">Pseudorhizobium flavum</name>
    <dbReference type="NCBI Taxonomy" id="1335061"/>
    <lineage>
        <taxon>Bacteria</taxon>
        <taxon>Pseudomonadati</taxon>
        <taxon>Pseudomonadota</taxon>
        <taxon>Alphaproteobacteria</taxon>
        <taxon>Hyphomicrobiales</taxon>
        <taxon>Rhizobiaceae</taxon>
        <taxon>Rhizobium/Agrobacterium group</taxon>
        <taxon>Pseudorhizobium</taxon>
    </lineage>
</organism>
<feature type="domain" description="Aldehyde oxidase/xanthine dehydrogenase a/b hammerhead" evidence="1">
    <location>
        <begin position="22"/>
        <end position="136"/>
    </location>
</feature>
<dbReference type="Gene3D" id="3.30.365.10">
    <property type="entry name" value="Aldehyde oxidase/xanthine dehydrogenase, molybdopterin binding domain"/>
    <property type="match status" value="4"/>
</dbReference>
<dbReference type="EC" id="1.17.1.4" evidence="2"/>
<evidence type="ECO:0000259" key="1">
    <source>
        <dbReference type="SMART" id="SM01008"/>
    </source>
</evidence>
<dbReference type="Proteomes" id="UP000535501">
    <property type="component" value="Unassembled WGS sequence"/>
</dbReference>
<dbReference type="Pfam" id="PF20256">
    <property type="entry name" value="MoCoBD_2"/>
    <property type="match status" value="1"/>
</dbReference>
<dbReference type="Pfam" id="PF02738">
    <property type="entry name" value="MoCoBD_1"/>
    <property type="match status" value="1"/>
</dbReference>
<reference evidence="2 3" key="1">
    <citation type="submission" date="2020-08" db="EMBL/GenBank/DDBJ databases">
        <title>Genomic Encyclopedia of Type Strains, Phase IV (KMG-IV): sequencing the most valuable type-strain genomes for metagenomic binning, comparative biology and taxonomic classification.</title>
        <authorList>
            <person name="Goeker M."/>
        </authorList>
    </citation>
    <scope>NUCLEOTIDE SEQUENCE [LARGE SCALE GENOMIC DNA]</scope>
    <source>
        <strain evidence="2 3">DSM 102134</strain>
    </source>
</reference>
<dbReference type="AlphaFoldDB" id="A0A7W9YYS9"/>
<dbReference type="RefSeq" id="WP_077547980.1">
    <property type="nucleotide sequence ID" value="NZ_JACHEJ010000007.1"/>
</dbReference>
<gene>
    <name evidence="2" type="ORF">HNQ75_002865</name>
</gene>
<dbReference type="Gene3D" id="3.90.1170.50">
    <property type="entry name" value="Aldehyde oxidase/xanthine dehydrogenase, a/b hammerhead"/>
    <property type="match status" value="1"/>
</dbReference>
<dbReference type="PANTHER" id="PTHR11908">
    <property type="entry name" value="XANTHINE DEHYDROGENASE"/>
    <property type="match status" value="1"/>
</dbReference>
<sequence>MLNEKPVFGFPLPRIDGPLKVTGTAPYAAEYYDPGMLFGYAAQATIASGRIASIDTMEAEAYPGVVKVYTYKNRPSAARSDKKWKDEVALPGHPFRPLENDRILFDGQPVALVVAESFEAARDAADLIRVEYHPDEPHTDITVERAKSYVPPEARKEEMRPTDPRGDAERAYEAAPFKIDVEYLQQGEHHNPMELFASTAIRNEDGTLTVYDKTQGSQNSHDYVCNVFGLKPEDVRVVNAYVGGAFGSGLRPKHQLFFAVMASLDLERSVKVEMSRSEMFYLTWRPATIQRMQLAASADGQLMSVRHHAIQTTSLHEDYQENVVNWSGLTYKCDNVKLSYELVKTTLSTPGDMRAPGAATAFLALESAMDELAYAVGMDPLEFRGRNFVSYDQNDDLEITSKELDTCYRVGAERFGWDKRSHEPGSMRDGNDLIGWGVATGVWEATLTQAEAKVRLFPDGKITVMAAASDIGTGTYTILAQVAAQELGRGAERVSVLIGDSSLPKTSVEGGSWTAASSGSAVQAGCLEIRKTLLSLAQKMDNHPFGNAPVEELAIRDNRLVLDRNDQVGLSIADILGHHGMSSVEGHGKVAPDQEQAKKFTSYTHSAVFVEVRVDVELGVPRVTRVVSAIDAGRIINPKTARSQILGGVVMGLGMALHEEGMIDHRTGRIMNHNIAEYHVPAHADVHDIDVIFIEEEDRMASPIGVKGLGEIGIIGVGAAVANAIFHATGTRHRHFPITIDKIMEGLPAI</sequence>
<keyword evidence="2" id="KW-0560">Oxidoreductase</keyword>
<dbReference type="GO" id="GO:0005506">
    <property type="term" value="F:iron ion binding"/>
    <property type="evidence" value="ECO:0007669"/>
    <property type="project" value="InterPro"/>
</dbReference>